<proteinExistence type="predicted"/>
<name>A0A4S8M820_DENBC</name>
<dbReference type="AlphaFoldDB" id="A0A4S8M820"/>
<feature type="region of interest" description="Disordered" evidence="1">
    <location>
        <begin position="1"/>
        <end position="38"/>
    </location>
</feature>
<reference evidence="2 3" key="1">
    <citation type="journal article" date="2019" name="Nat. Ecol. Evol.">
        <title>Megaphylogeny resolves global patterns of mushroom evolution.</title>
        <authorList>
            <person name="Varga T."/>
            <person name="Krizsan K."/>
            <person name="Foldi C."/>
            <person name="Dima B."/>
            <person name="Sanchez-Garcia M."/>
            <person name="Sanchez-Ramirez S."/>
            <person name="Szollosi G.J."/>
            <person name="Szarkandi J.G."/>
            <person name="Papp V."/>
            <person name="Albert L."/>
            <person name="Andreopoulos W."/>
            <person name="Angelini C."/>
            <person name="Antonin V."/>
            <person name="Barry K.W."/>
            <person name="Bougher N.L."/>
            <person name="Buchanan P."/>
            <person name="Buyck B."/>
            <person name="Bense V."/>
            <person name="Catcheside P."/>
            <person name="Chovatia M."/>
            <person name="Cooper J."/>
            <person name="Damon W."/>
            <person name="Desjardin D."/>
            <person name="Finy P."/>
            <person name="Geml J."/>
            <person name="Haridas S."/>
            <person name="Hughes K."/>
            <person name="Justo A."/>
            <person name="Karasinski D."/>
            <person name="Kautmanova I."/>
            <person name="Kiss B."/>
            <person name="Kocsube S."/>
            <person name="Kotiranta H."/>
            <person name="LaButti K.M."/>
            <person name="Lechner B.E."/>
            <person name="Liimatainen K."/>
            <person name="Lipzen A."/>
            <person name="Lukacs Z."/>
            <person name="Mihaltcheva S."/>
            <person name="Morgado L.N."/>
            <person name="Niskanen T."/>
            <person name="Noordeloos M.E."/>
            <person name="Ohm R.A."/>
            <person name="Ortiz-Santana B."/>
            <person name="Ovrebo C."/>
            <person name="Racz N."/>
            <person name="Riley R."/>
            <person name="Savchenko A."/>
            <person name="Shiryaev A."/>
            <person name="Soop K."/>
            <person name="Spirin V."/>
            <person name="Szebenyi C."/>
            <person name="Tomsovsky M."/>
            <person name="Tulloss R.E."/>
            <person name="Uehling J."/>
            <person name="Grigoriev I.V."/>
            <person name="Vagvolgyi C."/>
            <person name="Papp T."/>
            <person name="Martin F.M."/>
            <person name="Miettinen O."/>
            <person name="Hibbett D.S."/>
            <person name="Nagy L.G."/>
        </authorList>
    </citation>
    <scope>NUCLEOTIDE SEQUENCE [LARGE SCALE GENOMIC DNA]</scope>
    <source>
        <strain evidence="2 3">CBS 962.96</strain>
    </source>
</reference>
<evidence type="ECO:0000256" key="1">
    <source>
        <dbReference type="SAM" id="MobiDB-lite"/>
    </source>
</evidence>
<feature type="region of interest" description="Disordered" evidence="1">
    <location>
        <begin position="89"/>
        <end position="116"/>
    </location>
</feature>
<protein>
    <submittedName>
        <fullName evidence="2">Uncharacterized protein</fullName>
    </submittedName>
</protein>
<evidence type="ECO:0000313" key="3">
    <source>
        <dbReference type="Proteomes" id="UP000297245"/>
    </source>
</evidence>
<evidence type="ECO:0000313" key="2">
    <source>
        <dbReference type="EMBL" id="THU98482.1"/>
    </source>
</evidence>
<feature type="compositionally biased region" description="Basic and acidic residues" evidence="1">
    <location>
        <begin position="90"/>
        <end position="102"/>
    </location>
</feature>
<keyword evidence="3" id="KW-1185">Reference proteome</keyword>
<sequence length="192" mass="22088">MANTPTSQRAIEVSSTARTPDNTSKHESDDSTDQSPEVRAPRLECIQSDIRCTCQVRLPFWWAEDYPRDDMIILHNGNVRNLPVGIPRHPSADPKNKFDGPRKIAPASSDNSDIESNERVIEHFECNIDEDIYYLKAVMMWYRNGELGEHLNELKELDVRIFEVERWLMFMGDGLGARVKTMLQSNYISDSE</sequence>
<feature type="compositionally biased region" description="Polar residues" evidence="1">
    <location>
        <begin position="1"/>
        <end position="22"/>
    </location>
</feature>
<dbReference type="EMBL" id="ML179135">
    <property type="protein sequence ID" value="THU98482.1"/>
    <property type="molecule type" value="Genomic_DNA"/>
</dbReference>
<accession>A0A4S8M820</accession>
<gene>
    <name evidence="2" type="ORF">K435DRAFT_856609</name>
</gene>
<organism evidence="2 3">
    <name type="scientific">Dendrothele bispora (strain CBS 962.96)</name>
    <dbReference type="NCBI Taxonomy" id="1314807"/>
    <lineage>
        <taxon>Eukaryota</taxon>
        <taxon>Fungi</taxon>
        <taxon>Dikarya</taxon>
        <taxon>Basidiomycota</taxon>
        <taxon>Agaricomycotina</taxon>
        <taxon>Agaricomycetes</taxon>
        <taxon>Agaricomycetidae</taxon>
        <taxon>Agaricales</taxon>
        <taxon>Agaricales incertae sedis</taxon>
        <taxon>Dendrothele</taxon>
    </lineage>
</organism>
<dbReference type="Proteomes" id="UP000297245">
    <property type="component" value="Unassembled WGS sequence"/>
</dbReference>